<feature type="transmembrane region" description="Helical" evidence="1">
    <location>
        <begin position="211"/>
        <end position="231"/>
    </location>
</feature>
<feature type="transmembrane region" description="Helical" evidence="1">
    <location>
        <begin position="237"/>
        <end position="256"/>
    </location>
</feature>
<feature type="transmembrane region" description="Helical" evidence="1">
    <location>
        <begin position="150"/>
        <end position="170"/>
    </location>
</feature>
<evidence type="ECO:0000313" key="3">
    <source>
        <dbReference type="Proteomes" id="UP000051841"/>
    </source>
</evidence>
<keyword evidence="3" id="KW-1185">Reference proteome</keyword>
<keyword evidence="1" id="KW-1133">Transmembrane helix</keyword>
<proteinExistence type="predicted"/>
<reference evidence="2 3" key="1">
    <citation type="journal article" date="2015" name="Genome Announc.">
        <title>Expanding the biotechnology potential of lactobacilli through comparative genomics of 213 strains and associated genera.</title>
        <authorList>
            <person name="Sun Z."/>
            <person name="Harris H.M."/>
            <person name="McCann A."/>
            <person name="Guo C."/>
            <person name="Argimon S."/>
            <person name="Zhang W."/>
            <person name="Yang X."/>
            <person name="Jeffery I.B."/>
            <person name="Cooney J.C."/>
            <person name="Kagawa T.F."/>
            <person name="Liu W."/>
            <person name="Song Y."/>
            <person name="Salvetti E."/>
            <person name="Wrobel A."/>
            <person name="Rasinkangas P."/>
            <person name="Parkhill J."/>
            <person name="Rea M.C."/>
            <person name="O'Sullivan O."/>
            <person name="Ritari J."/>
            <person name="Douillard F.P."/>
            <person name="Paul Ross R."/>
            <person name="Yang R."/>
            <person name="Briner A.E."/>
            <person name="Felis G.E."/>
            <person name="de Vos W.M."/>
            <person name="Barrangou R."/>
            <person name="Klaenhammer T.R."/>
            <person name="Caufield P.W."/>
            <person name="Cui Y."/>
            <person name="Zhang H."/>
            <person name="O'Toole P.W."/>
        </authorList>
    </citation>
    <scope>NUCLEOTIDE SEQUENCE [LARGE SCALE GENOMIC DNA]</scope>
    <source>
        <strain evidence="2 3">DSM 20405</strain>
    </source>
</reference>
<dbReference type="RefSeq" id="WP_031589720.1">
    <property type="nucleotide sequence ID" value="NZ_JNKN01000039.1"/>
</dbReference>
<dbReference type="EMBL" id="JQBL01000038">
    <property type="protein sequence ID" value="KRN47622.1"/>
    <property type="molecule type" value="Genomic_DNA"/>
</dbReference>
<dbReference type="PATRIC" id="fig|1410657.5.peg.1416"/>
<keyword evidence="1" id="KW-0472">Membrane</keyword>
<dbReference type="AlphaFoldDB" id="A0A0R2H7N0"/>
<dbReference type="Proteomes" id="UP000051841">
    <property type="component" value="Unassembled WGS sequence"/>
</dbReference>
<evidence type="ECO:0000313" key="2">
    <source>
        <dbReference type="EMBL" id="KRN47622.1"/>
    </source>
</evidence>
<sequence length="386" mass="44435">MSKITLTYKSYLATALKVFTVVNPVAALLIAGLILFTKPAFALAMLYIALIVLLLVITYKIFKKKMVTIDCDEHGIKTNAHLHPYDSIVSFEEVNDTIIITFDDQKTLKINEHEYEQNNLLDFNDFMASKGFTISSRQSYPLASFDQGKALGYVSLLVTFIGFAYIIGLFNGIYNNVVICTLLSLVLPFILAMYYIYLLKTMQLNIIEENRMAFLMGMLIPAMIGWAFLFFQYNIGPIMPIIIFSIVLLLIILVYYHVSNKIKGITKDMIFVIFLIFYIPFVGLFINNEVTLKTTSSIESVAGVNVQETRFVNLYSMTYKKYNPHHSLKIVDNYHLRNVYSKYDSYKIRISKKEYHVLIRTKNPKVKIDTKTGLFGIETYSYREQK</sequence>
<feature type="transmembrane region" description="Helical" evidence="1">
    <location>
        <begin position="12"/>
        <end position="34"/>
    </location>
</feature>
<organism evidence="2 3">
    <name type="scientific">Kandleria vitulina DSM 20405</name>
    <dbReference type="NCBI Taxonomy" id="1410657"/>
    <lineage>
        <taxon>Bacteria</taxon>
        <taxon>Bacillati</taxon>
        <taxon>Bacillota</taxon>
        <taxon>Erysipelotrichia</taxon>
        <taxon>Erysipelotrichales</taxon>
        <taxon>Coprobacillaceae</taxon>
        <taxon>Kandleria</taxon>
    </lineage>
</organism>
<name>A0A0R2H7N0_9FIRM</name>
<gene>
    <name evidence="2" type="ORF">IV49_GL001367</name>
</gene>
<feature type="transmembrane region" description="Helical" evidence="1">
    <location>
        <begin position="268"/>
        <end position="286"/>
    </location>
</feature>
<feature type="transmembrane region" description="Helical" evidence="1">
    <location>
        <begin position="40"/>
        <end position="59"/>
    </location>
</feature>
<keyword evidence="1" id="KW-0812">Transmembrane</keyword>
<protein>
    <submittedName>
        <fullName evidence="2">Uncharacterized protein</fullName>
    </submittedName>
</protein>
<evidence type="ECO:0000256" key="1">
    <source>
        <dbReference type="SAM" id="Phobius"/>
    </source>
</evidence>
<accession>A0A0R2H7N0</accession>
<feature type="transmembrane region" description="Helical" evidence="1">
    <location>
        <begin position="176"/>
        <end position="199"/>
    </location>
</feature>
<comment type="caution">
    <text evidence="2">The sequence shown here is derived from an EMBL/GenBank/DDBJ whole genome shotgun (WGS) entry which is preliminary data.</text>
</comment>